<evidence type="ECO:0000313" key="2">
    <source>
        <dbReference type="EMBL" id="KAI1698185.1"/>
    </source>
</evidence>
<dbReference type="Proteomes" id="UP001201812">
    <property type="component" value="Unassembled WGS sequence"/>
</dbReference>
<name>A0AAD4MKD0_9BILA</name>
<sequence>MPSLRMTIIVPWIFLLFGSLFQVSFSRHVIVYGTVLCKKGDLNEIDLGAYIRMMNGEGDETVYQESAYFYDEEEHRQLPLIQGNNQKSFQRTEPKIVKVEITPMEIEHAECHNIIEMTIPIKEILRHKPKEPGQALKVYIGTCNFADGECSELRKNYNVQATHRPLSPPIHFVLLGKFMCGGTVVKPNAILREDKELDKKDEQLALIQDNIPKVQTKISSSTSVRWTQSDTLGNEMAGRTKVKTETVIEQKLVGGPVVDAILANRAISTFSGVPDPIEKIRMDISAADNSCPHGNELKATIWLWQMDQRVKDPTTKEMMYLVDLGECDLMVNPVKCTGLSQYLRKRRH</sequence>
<gene>
    <name evidence="2" type="ORF">DdX_18051</name>
</gene>
<evidence type="ECO:0000313" key="3">
    <source>
        <dbReference type="Proteomes" id="UP001201812"/>
    </source>
</evidence>
<feature type="signal peptide" evidence="1">
    <location>
        <begin position="1"/>
        <end position="26"/>
    </location>
</feature>
<evidence type="ECO:0000256" key="1">
    <source>
        <dbReference type="SAM" id="SignalP"/>
    </source>
</evidence>
<protein>
    <submittedName>
        <fullName evidence="2">Uncharacterized protein</fullName>
    </submittedName>
</protein>
<proteinExistence type="predicted"/>
<dbReference type="EMBL" id="JAKKPZ010000230">
    <property type="protein sequence ID" value="KAI1698185.1"/>
    <property type="molecule type" value="Genomic_DNA"/>
</dbReference>
<feature type="chain" id="PRO_5042067277" evidence="1">
    <location>
        <begin position="27"/>
        <end position="348"/>
    </location>
</feature>
<comment type="caution">
    <text evidence="2">The sequence shown here is derived from an EMBL/GenBank/DDBJ whole genome shotgun (WGS) entry which is preliminary data.</text>
</comment>
<dbReference type="AlphaFoldDB" id="A0AAD4MKD0"/>
<accession>A0AAD4MKD0</accession>
<organism evidence="2 3">
    <name type="scientific">Ditylenchus destructor</name>
    <dbReference type="NCBI Taxonomy" id="166010"/>
    <lineage>
        <taxon>Eukaryota</taxon>
        <taxon>Metazoa</taxon>
        <taxon>Ecdysozoa</taxon>
        <taxon>Nematoda</taxon>
        <taxon>Chromadorea</taxon>
        <taxon>Rhabditida</taxon>
        <taxon>Tylenchina</taxon>
        <taxon>Tylenchomorpha</taxon>
        <taxon>Sphaerularioidea</taxon>
        <taxon>Anguinidae</taxon>
        <taxon>Anguininae</taxon>
        <taxon>Ditylenchus</taxon>
    </lineage>
</organism>
<keyword evidence="1" id="KW-0732">Signal</keyword>
<keyword evidence="3" id="KW-1185">Reference proteome</keyword>
<reference evidence="2" key="1">
    <citation type="submission" date="2022-01" db="EMBL/GenBank/DDBJ databases">
        <title>Genome Sequence Resource for Two Populations of Ditylenchus destructor, the Migratory Endoparasitic Phytonematode.</title>
        <authorList>
            <person name="Zhang H."/>
            <person name="Lin R."/>
            <person name="Xie B."/>
        </authorList>
    </citation>
    <scope>NUCLEOTIDE SEQUENCE</scope>
    <source>
        <strain evidence="2">BazhouSP</strain>
    </source>
</reference>